<evidence type="ECO:0000256" key="1">
    <source>
        <dbReference type="ARBA" id="ARBA00001974"/>
    </source>
</evidence>
<dbReference type="AlphaFoldDB" id="A0A7M7RFR8"/>
<dbReference type="GO" id="GO:0034899">
    <property type="term" value="F:trimethylamine monooxygenase activity"/>
    <property type="evidence" value="ECO:0007669"/>
    <property type="project" value="UniProtKB-EC"/>
</dbReference>
<sequence>MAYKSYMDSGSMQTILSTSELEAELEQRRKKDKLTPRKMPQPDRTDVCVIGAGISGLATAKCLREAGLDVVMYESTGEVGGLWVFRENYYGVMRFTHINVSKQNYCFSDFPFPEDSPEFPHNSEMAKYIGDYTNHFNISECVRYHRKVTKLEKEGEGWRITSVAVEDDGKGRERVGQEEVLIAKFVAIATGHHAKPSWPKFPGQENFKGEIIHSVDYKDAITNGMVGKRALIVGIGNSAVDAAVDLATVGRCKEVHLSTRSGAWIVPNYLFGRPIDHYSSRVVLKLPLALMNVVFETLVALIHGHPNKYGLNPKMRILQTQPTVSPVLLNHLQRKHIIVHSDIAKMEEKRVTFNDGTSVEVDSVVFCTGYHIDLPFLSNDLRSKVTEDGNNILKLYKNVFSPNVGSSLAFIGFVQPASGGVVSMSEIQARWFAELCKKKITLPSEAGMRQDIDEEQEESRKRYHKSARHTIQKDPILYCDDIAHKFGASPQLWRNPTLAWRLLFGTCGPAQYRLQGPNRWSKAAAEVRKVSVTGLAHYGVLTVLGLLLVITLWLLIVIVY</sequence>
<dbReference type="OrthoDB" id="7777654at2759"/>
<keyword evidence="14 33" id="KW-0560">Oxidoreductase</keyword>
<evidence type="ECO:0000256" key="29">
    <source>
        <dbReference type="ARBA" id="ARBA00048989"/>
    </source>
</evidence>
<comment type="catalytic activity">
    <reaction evidence="30">
        <text>heptan-4-one + NADPH + O2 + H(+) = propyl butanoate + NADP(+) + H2O</text>
        <dbReference type="Rhea" id="RHEA:54852"/>
        <dbReference type="ChEBI" id="CHEBI:15377"/>
        <dbReference type="ChEBI" id="CHEBI:15378"/>
        <dbReference type="ChEBI" id="CHEBI:15379"/>
        <dbReference type="ChEBI" id="CHEBI:57783"/>
        <dbReference type="ChEBI" id="CHEBI:58349"/>
        <dbReference type="ChEBI" id="CHEBI:89484"/>
        <dbReference type="ChEBI" id="CHEBI:89719"/>
    </reaction>
    <physiologicalReaction direction="left-to-right" evidence="30">
        <dbReference type="Rhea" id="RHEA:54853"/>
    </physiologicalReaction>
</comment>
<dbReference type="SUPFAM" id="SSF51905">
    <property type="entry name" value="FAD/NAD(P)-binding domain"/>
    <property type="match status" value="2"/>
</dbReference>
<keyword evidence="16" id="KW-0443">Lipid metabolism</keyword>
<dbReference type="KEGG" id="spu:578464"/>
<evidence type="ECO:0000256" key="35">
    <source>
        <dbReference type="SAM" id="Phobius"/>
    </source>
</evidence>
<keyword evidence="5" id="KW-0488">Methylation</keyword>
<evidence type="ECO:0000256" key="5">
    <source>
        <dbReference type="ARBA" id="ARBA00022481"/>
    </source>
</evidence>
<evidence type="ECO:0000256" key="7">
    <source>
        <dbReference type="ARBA" id="ARBA00022630"/>
    </source>
</evidence>
<evidence type="ECO:0000256" key="18">
    <source>
        <dbReference type="ARBA" id="ARBA00045722"/>
    </source>
</evidence>
<dbReference type="GO" id="GO:0050660">
    <property type="term" value="F:flavin adenine dinucleotide binding"/>
    <property type="evidence" value="ECO:0007669"/>
    <property type="project" value="InterPro"/>
</dbReference>
<keyword evidence="12 33" id="KW-0521">NADP</keyword>
<keyword evidence="6" id="KW-0597">Phosphoprotein</keyword>
<dbReference type="RefSeq" id="XP_783722.3">
    <property type="nucleotide sequence ID" value="XM_778629.5"/>
</dbReference>
<dbReference type="Proteomes" id="UP000007110">
    <property type="component" value="Unassembled WGS sequence"/>
</dbReference>
<dbReference type="PANTHER" id="PTHR23023">
    <property type="entry name" value="DIMETHYLANILINE MONOOXYGENASE"/>
    <property type="match status" value="1"/>
</dbReference>
<feature type="transmembrane region" description="Helical" evidence="35">
    <location>
        <begin position="535"/>
        <end position="559"/>
    </location>
</feature>
<dbReference type="InterPro" id="IPR000960">
    <property type="entry name" value="Flavin_mOase"/>
</dbReference>
<dbReference type="GO" id="GO:0050661">
    <property type="term" value="F:NADP binding"/>
    <property type="evidence" value="ECO:0007669"/>
    <property type="project" value="InterPro"/>
</dbReference>
<name>A0A7M7RFR8_STRPU</name>
<comment type="catalytic activity">
    <reaction evidence="22">
        <text>heptan-2-one + NADPH + O2 + H(+) = pentyl acetate + NADP(+) + H2O</text>
        <dbReference type="Rhea" id="RHEA:54836"/>
        <dbReference type="ChEBI" id="CHEBI:5672"/>
        <dbReference type="ChEBI" id="CHEBI:15377"/>
        <dbReference type="ChEBI" id="CHEBI:15378"/>
        <dbReference type="ChEBI" id="CHEBI:15379"/>
        <dbReference type="ChEBI" id="CHEBI:57783"/>
        <dbReference type="ChEBI" id="CHEBI:58349"/>
        <dbReference type="ChEBI" id="CHEBI:87362"/>
    </reaction>
    <physiologicalReaction direction="left-to-right" evidence="22">
        <dbReference type="Rhea" id="RHEA:54837"/>
    </physiologicalReaction>
</comment>
<evidence type="ECO:0000256" key="25">
    <source>
        <dbReference type="ARBA" id="ARBA00047977"/>
    </source>
</evidence>
<evidence type="ECO:0000256" key="4">
    <source>
        <dbReference type="ARBA" id="ARBA00009183"/>
    </source>
</evidence>
<comment type="catalytic activity">
    <reaction evidence="28">
        <text>octan-3-one + NADPH + O2 + H(+) = ethyl hexanoate + NADP(+) + H2O</text>
        <dbReference type="Rhea" id="RHEA:54856"/>
        <dbReference type="ChEBI" id="CHEBI:15377"/>
        <dbReference type="ChEBI" id="CHEBI:15378"/>
        <dbReference type="ChEBI" id="CHEBI:15379"/>
        <dbReference type="ChEBI" id="CHEBI:57783"/>
        <dbReference type="ChEBI" id="CHEBI:58349"/>
        <dbReference type="ChEBI" id="CHEBI:80946"/>
        <dbReference type="ChEBI" id="CHEBI:86055"/>
    </reaction>
    <physiologicalReaction direction="left-to-right" evidence="28">
        <dbReference type="Rhea" id="RHEA:54857"/>
    </physiologicalReaction>
</comment>
<evidence type="ECO:0000256" key="20">
    <source>
        <dbReference type="ARBA" id="ARBA00047338"/>
    </source>
</evidence>
<dbReference type="Pfam" id="PF00743">
    <property type="entry name" value="FMO-like"/>
    <property type="match status" value="1"/>
</dbReference>
<protein>
    <recommendedName>
        <fullName evidence="34">Flavin-containing monooxygenase</fullName>
        <ecNumber evidence="34">1.-.-.-</ecNumber>
    </recommendedName>
</protein>
<evidence type="ECO:0000313" key="36">
    <source>
        <dbReference type="EnsemblMetazoa" id="XP_783722"/>
    </source>
</evidence>
<dbReference type="GO" id="GO:0004499">
    <property type="term" value="F:N,N-dimethylaniline monooxygenase activity"/>
    <property type="evidence" value="ECO:0007669"/>
    <property type="project" value="UniProtKB-UniRule"/>
</dbReference>
<evidence type="ECO:0000256" key="24">
    <source>
        <dbReference type="ARBA" id="ARBA00047864"/>
    </source>
</evidence>
<comment type="catalytic activity">
    <reaction evidence="31">
        <text>N,N-dimethylaniline + NADPH + O2 + H(+) = N,N-dimethylaniline N-oxide + NADP(+) + H2O</text>
        <dbReference type="Rhea" id="RHEA:24468"/>
        <dbReference type="ChEBI" id="CHEBI:15377"/>
        <dbReference type="ChEBI" id="CHEBI:15378"/>
        <dbReference type="ChEBI" id="CHEBI:15379"/>
        <dbReference type="ChEBI" id="CHEBI:16269"/>
        <dbReference type="ChEBI" id="CHEBI:17735"/>
        <dbReference type="ChEBI" id="CHEBI:57783"/>
        <dbReference type="ChEBI" id="CHEBI:58349"/>
        <dbReference type="EC" id="1.14.13.8"/>
    </reaction>
    <physiologicalReaction direction="left-to-right" evidence="31">
        <dbReference type="Rhea" id="RHEA:24469"/>
    </physiologicalReaction>
</comment>
<evidence type="ECO:0000256" key="31">
    <source>
        <dbReference type="ARBA" id="ARBA00049443"/>
    </source>
</evidence>
<evidence type="ECO:0000256" key="14">
    <source>
        <dbReference type="ARBA" id="ARBA00023002"/>
    </source>
</evidence>
<dbReference type="InterPro" id="IPR002257">
    <property type="entry name" value="Flavin_mOase_5"/>
</dbReference>
<comment type="catalytic activity">
    <reaction evidence="29">
        <text>(2E)-geranial + NADPH + O2 + H(+) = (1E)-2,6-dimethylhepta-1,5-dien-1-yl formate + NADP(+) + H2O</text>
        <dbReference type="Rhea" id="RHEA:54860"/>
        <dbReference type="ChEBI" id="CHEBI:15377"/>
        <dbReference type="ChEBI" id="CHEBI:15378"/>
        <dbReference type="ChEBI" id="CHEBI:15379"/>
        <dbReference type="ChEBI" id="CHEBI:16980"/>
        <dbReference type="ChEBI" id="CHEBI:57783"/>
        <dbReference type="ChEBI" id="CHEBI:58349"/>
        <dbReference type="ChEBI" id="CHEBI:138375"/>
    </reaction>
    <physiologicalReaction direction="left-to-right" evidence="29">
        <dbReference type="Rhea" id="RHEA:54861"/>
    </physiologicalReaction>
</comment>
<evidence type="ECO:0000256" key="11">
    <source>
        <dbReference type="ARBA" id="ARBA00022848"/>
    </source>
</evidence>
<comment type="catalytic activity">
    <reaction evidence="25">
        <text>hexan-3-one + NADPH + O2 + H(+) = ethyl butanoate + NADP(+) + H2O</text>
        <dbReference type="Rhea" id="RHEA:54844"/>
        <dbReference type="ChEBI" id="CHEBI:15377"/>
        <dbReference type="ChEBI" id="CHEBI:15378"/>
        <dbReference type="ChEBI" id="CHEBI:15379"/>
        <dbReference type="ChEBI" id="CHEBI:57783"/>
        <dbReference type="ChEBI" id="CHEBI:58349"/>
        <dbReference type="ChEBI" id="CHEBI:88764"/>
        <dbReference type="ChEBI" id="CHEBI:89891"/>
    </reaction>
    <physiologicalReaction direction="left-to-right" evidence="25">
        <dbReference type="Rhea" id="RHEA:54845"/>
    </physiologicalReaction>
</comment>
<comment type="catalytic activity">
    <reaction evidence="32">
        <text>octan-3-one + NADPH + O2 + H(+) = pentyl propanoate + NADP(+) + H2O</text>
        <dbReference type="Rhea" id="RHEA:54840"/>
        <dbReference type="ChEBI" id="CHEBI:15377"/>
        <dbReference type="ChEBI" id="CHEBI:15378"/>
        <dbReference type="ChEBI" id="CHEBI:15379"/>
        <dbReference type="ChEBI" id="CHEBI:57783"/>
        <dbReference type="ChEBI" id="CHEBI:58349"/>
        <dbReference type="ChEBI" id="CHEBI:80946"/>
        <dbReference type="ChEBI" id="CHEBI:87373"/>
    </reaction>
    <physiologicalReaction direction="left-to-right" evidence="32">
        <dbReference type="Rhea" id="RHEA:54841"/>
    </physiologicalReaction>
</comment>
<keyword evidence="15 33" id="KW-0503">Monooxygenase</keyword>
<comment type="catalytic activity">
    <reaction evidence="26">
        <text>hypotaurine + NADPH + O2 + H(+) = taurine + NADP(+) + H2O</text>
        <dbReference type="Rhea" id="RHEA:69819"/>
        <dbReference type="ChEBI" id="CHEBI:15377"/>
        <dbReference type="ChEBI" id="CHEBI:15378"/>
        <dbReference type="ChEBI" id="CHEBI:15379"/>
        <dbReference type="ChEBI" id="CHEBI:57783"/>
        <dbReference type="ChEBI" id="CHEBI:57853"/>
        <dbReference type="ChEBI" id="CHEBI:58349"/>
        <dbReference type="ChEBI" id="CHEBI:507393"/>
        <dbReference type="EC" id="1.14.13.8"/>
    </reaction>
    <physiologicalReaction direction="left-to-right" evidence="26">
        <dbReference type="Rhea" id="RHEA:69820"/>
    </physiologicalReaction>
</comment>
<keyword evidence="8 35" id="KW-0812">Transmembrane</keyword>
<keyword evidence="17 33" id="KW-0472">Membrane</keyword>
<comment type="similarity">
    <text evidence="4 33 34">Belongs to the FMO family.</text>
</comment>
<dbReference type="EnsemblMetazoa" id="XM_778629">
    <property type="protein sequence ID" value="XP_783722"/>
    <property type="gene ID" value="LOC578464"/>
</dbReference>
<evidence type="ECO:0000256" key="13">
    <source>
        <dbReference type="ARBA" id="ARBA00022989"/>
    </source>
</evidence>
<evidence type="ECO:0000256" key="10">
    <source>
        <dbReference type="ARBA" id="ARBA00022827"/>
    </source>
</evidence>
<evidence type="ECO:0000256" key="27">
    <source>
        <dbReference type="ARBA" id="ARBA00048088"/>
    </source>
</evidence>
<dbReference type="OMA" id="NGYVDPP"/>
<evidence type="ECO:0000256" key="26">
    <source>
        <dbReference type="ARBA" id="ARBA00048041"/>
    </source>
</evidence>
<dbReference type="PIRSF" id="PIRSF000332">
    <property type="entry name" value="FMO"/>
    <property type="match status" value="1"/>
</dbReference>
<evidence type="ECO:0000256" key="23">
    <source>
        <dbReference type="ARBA" id="ARBA00047855"/>
    </source>
</evidence>
<evidence type="ECO:0000256" key="3">
    <source>
        <dbReference type="ARBA" id="ARBA00004524"/>
    </source>
</evidence>
<evidence type="ECO:0000256" key="17">
    <source>
        <dbReference type="ARBA" id="ARBA00023136"/>
    </source>
</evidence>
<comment type="subcellular location">
    <subcellularLocation>
        <location evidence="2">Endoplasmic reticulum membrane</location>
        <topology evidence="2">Single-pass membrane protein</topology>
    </subcellularLocation>
    <subcellularLocation>
        <location evidence="3">Microsome membrane</location>
    </subcellularLocation>
</comment>
<comment type="cofactor">
    <cofactor evidence="1 33 34">
        <name>FAD</name>
        <dbReference type="ChEBI" id="CHEBI:57692"/>
    </cofactor>
</comment>
<dbReference type="Gene3D" id="3.50.50.60">
    <property type="entry name" value="FAD/NAD(P)-binding domain"/>
    <property type="match status" value="1"/>
</dbReference>
<evidence type="ECO:0000256" key="2">
    <source>
        <dbReference type="ARBA" id="ARBA00004389"/>
    </source>
</evidence>
<dbReference type="PRINTS" id="PR01125">
    <property type="entry name" value="FMOXYGENASE5"/>
</dbReference>
<evidence type="ECO:0000256" key="21">
    <source>
        <dbReference type="ARBA" id="ARBA00047426"/>
    </source>
</evidence>
<evidence type="ECO:0000256" key="12">
    <source>
        <dbReference type="ARBA" id="ARBA00022857"/>
    </source>
</evidence>
<comment type="catalytic activity">
    <reaction evidence="23">
        <text>sulcatone + NADPH + O2 + H(+) = 4-methylpent-3-en-1-yl acetate + NADP(+) + H2O</text>
        <dbReference type="Rhea" id="RHEA:54864"/>
        <dbReference type="ChEBI" id="CHEBI:15377"/>
        <dbReference type="ChEBI" id="CHEBI:15378"/>
        <dbReference type="ChEBI" id="CHEBI:15379"/>
        <dbReference type="ChEBI" id="CHEBI:16310"/>
        <dbReference type="ChEBI" id="CHEBI:57783"/>
        <dbReference type="ChEBI" id="CHEBI:58349"/>
        <dbReference type="ChEBI" id="CHEBI:138373"/>
    </reaction>
    <physiologicalReaction direction="left-to-right" evidence="23">
        <dbReference type="Rhea" id="RHEA:54865"/>
    </physiologicalReaction>
</comment>
<keyword evidence="37" id="KW-1185">Reference proteome</keyword>
<comment type="function">
    <text evidence="18">Acts as a Baeyer-Villiger monooxygenase on a broad range of substrates. Catalyzes the insertion of an oxygen atom into a carbon-carbon bond adjacent to a carbonyl, which converts ketones to esters. Active on diverse carbonyl compounds, whereas soft nucleophiles are mostly non- or poorly reactive. In contrast with other forms of FMO it is non- or poorly active on 'classical' substrates such as drugs, pesticides, and dietary components containing soft nucleophilic heteroatoms. Able to oxidize drug molecules bearing a carbonyl group on an aliphatic chain, such as nabumetone and pentoxifylline. Also, in the absence of substrates, shows slow but yet significant NADPH oxidase activity. Acts as a positive modulator of cholesterol biosynthesis as well as glucose homeostasis, promoting metabolic aging via pleiotropic effects.</text>
</comment>
<dbReference type="GO" id="GO:0004497">
    <property type="term" value="F:monooxygenase activity"/>
    <property type="evidence" value="ECO:0000318"/>
    <property type="project" value="GO_Central"/>
</dbReference>
<evidence type="ECO:0000313" key="37">
    <source>
        <dbReference type="Proteomes" id="UP000007110"/>
    </source>
</evidence>
<reference evidence="36" key="2">
    <citation type="submission" date="2021-01" db="UniProtKB">
        <authorList>
            <consortium name="EnsemblMetazoa"/>
        </authorList>
    </citation>
    <scope>IDENTIFICATION</scope>
</reference>
<dbReference type="EC" id="1.-.-.-" evidence="34"/>
<evidence type="ECO:0000256" key="28">
    <source>
        <dbReference type="ARBA" id="ARBA00048459"/>
    </source>
</evidence>
<reference evidence="37" key="1">
    <citation type="submission" date="2015-02" db="EMBL/GenBank/DDBJ databases">
        <title>Genome sequencing for Strongylocentrotus purpuratus.</title>
        <authorList>
            <person name="Murali S."/>
            <person name="Liu Y."/>
            <person name="Vee V."/>
            <person name="English A."/>
            <person name="Wang M."/>
            <person name="Skinner E."/>
            <person name="Han Y."/>
            <person name="Muzny D.M."/>
            <person name="Worley K.C."/>
            <person name="Gibbs R.A."/>
        </authorList>
    </citation>
    <scope>NUCLEOTIDE SEQUENCE</scope>
</reference>
<evidence type="ECO:0000256" key="19">
    <source>
        <dbReference type="ARBA" id="ARBA00045957"/>
    </source>
</evidence>
<evidence type="ECO:0000256" key="9">
    <source>
        <dbReference type="ARBA" id="ARBA00022824"/>
    </source>
</evidence>
<keyword evidence="7 33" id="KW-0285">Flavoprotein</keyword>
<comment type="catalytic activity">
    <reaction evidence="21">
        <text>hexan-3-one + NADPH + O2 + H(+) = propyl propanoate + NADP(+) + H2O</text>
        <dbReference type="Rhea" id="RHEA:54848"/>
        <dbReference type="ChEBI" id="CHEBI:15377"/>
        <dbReference type="ChEBI" id="CHEBI:15378"/>
        <dbReference type="ChEBI" id="CHEBI:15379"/>
        <dbReference type="ChEBI" id="CHEBI:57783"/>
        <dbReference type="ChEBI" id="CHEBI:58349"/>
        <dbReference type="ChEBI" id="CHEBI:89828"/>
        <dbReference type="ChEBI" id="CHEBI:89891"/>
    </reaction>
    <physiologicalReaction direction="left-to-right" evidence="21">
        <dbReference type="Rhea" id="RHEA:54849"/>
    </physiologicalReaction>
</comment>
<dbReference type="InterPro" id="IPR050346">
    <property type="entry name" value="FMO-like"/>
</dbReference>
<dbReference type="GO" id="GO:0016174">
    <property type="term" value="F:NAD(P)H oxidase H2O2-forming activity"/>
    <property type="evidence" value="ECO:0007669"/>
    <property type="project" value="UniProtKB-EC"/>
</dbReference>
<comment type="function">
    <text evidence="19">Broad spectrum monooxygenase that catalyzes the oxygenation of a wide variety of nitrogen- and sulfur-containing compounds including xenobiotics. Catalyzes the S-oxygenation of hypotaurine to produce taurine, an organic osmolyte involved in cell volume regulation as well as a variety of cytoprotective and developmental processes. In vitro, catalyzes the N-oxygenation of trimethylamine (TMA) to produce trimethylamine N-oxide (TMAO) and could therefore participate to the detoxification of this compound that is generated by the action of gut microbiota from dietary precursors such as choline, choline containing compounds, betaine or L-carnitine.</text>
</comment>
<dbReference type="FunFam" id="3.50.50.60:FF:000159">
    <property type="entry name" value="Dimethylaniline monooxygenase [N-oxide-forming]"/>
    <property type="match status" value="1"/>
</dbReference>
<keyword evidence="13 35" id="KW-1133">Transmembrane helix</keyword>
<keyword evidence="10 33" id="KW-0274">FAD</keyword>
<evidence type="ECO:0000256" key="16">
    <source>
        <dbReference type="ARBA" id="ARBA00023098"/>
    </source>
</evidence>
<comment type="catalytic activity">
    <reaction evidence="20">
        <text>hypotaurine + NADH + O2 + H(+) = taurine + NAD(+) + H2O</text>
        <dbReference type="Rhea" id="RHEA:74111"/>
        <dbReference type="ChEBI" id="CHEBI:15377"/>
        <dbReference type="ChEBI" id="CHEBI:15378"/>
        <dbReference type="ChEBI" id="CHEBI:15379"/>
        <dbReference type="ChEBI" id="CHEBI:57540"/>
        <dbReference type="ChEBI" id="CHEBI:57853"/>
        <dbReference type="ChEBI" id="CHEBI:57945"/>
        <dbReference type="ChEBI" id="CHEBI:507393"/>
        <dbReference type="EC" id="1.14.13.8"/>
    </reaction>
    <physiologicalReaction direction="left-to-right" evidence="20">
        <dbReference type="Rhea" id="RHEA:74112"/>
    </physiologicalReaction>
</comment>
<keyword evidence="9 33" id="KW-0256">Endoplasmic reticulum</keyword>
<accession>A0A7M7RFR8</accession>
<dbReference type="GeneID" id="578464"/>
<dbReference type="InterPro" id="IPR036188">
    <property type="entry name" value="FAD/NAD-bd_sf"/>
</dbReference>
<evidence type="ECO:0000256" key="22">
    <source>
        <dbReference type="ARBA" id="ARBA00047574"/>
    </source>
</evidence>
<dbReference type="GO" id="GO:0005789">
    <property type="term" value="C:endoplasmic reticulum membrane"/>
    <property type="evidence" value="ECO:0007669"/>
    <property type="project" value="UniProtKB-SubCell"/>
</dbReference>
<comment type="catalytic activity">
    <reaction evidence="24">
        <text>NADPH + O2 + H(+) = H2O2 + NADP(+)</text>
        <dbReference type="Rhea" id="RHEA:11260"/>
        <dbReference type="ChEBI" id="CHEBI:15378"/>
        <dbReference type="ChEBI" id="CHEBI:15379"/>
        <dbReference type="ChEBI" id="CHEBI:16240"/>
        <dbReference type="ChEBI" id="CHEBI:57783"/>
        <dbReference type="ChEBI" id="CHEBI:58349"/>
        <dbReference type="EC" id="1.6.3.1"/>
    </reaction>
    <physiologicalReaction direction="left-to-right" evidence="24">
        <dbReference type="Rhea" id="RHEA:11261"/>
    </physiologicalReaction>
</comment>
<evidence type="ECO:0000256" key="33">
    <source>
        <dbReference type="PIRNR" id="PIRNR000332"/>
    </source>
</evidence>
<keyword evidence="11" id="KW-0492">Microsome</keyword>
<evidence type="ECO:0000256" key="30">
    <source>
        <dbReference type="ARBA" id="ARBA00048990"/>
    </source>
</evidence>
<dbReference type="InterPro" id="IPR020946">
    <property type="entry name" value="Flavin_mOase-like"/>
</dbReference>
<dbReference type="GO" id="GO:0006629">
    <property type="term" value="P:lipid metabolic process"/>
    <property type="evidence" value="ECO:0007669"/>
    <property type="project" value="UniProtKB-KW"/>
</dbReference>
<organism evidence="36 37">
    <name type="scientific">Strongylocentrotus purpuratus</name>
    <name type="common">Purple sea urchin</name>
    <dbReference type="NCBI Taxonomy" id="7668"/>
    <lineage>
        <taxon>Eukaryota</taxon>
        <taxon>Metazoa</taxon>
        <taxon>Echinodermata</taxon>
        <taxon>Eleutherozoa</taxon>
        <taxon>Echinozoa</taxon>
        <taxon>Echinoidea</taxon>
        <taxon>Euechinoidea</taxon>
        <taxon>Echinacea</taxon>
        <taxon>Camarodonta</taxon>
        <taxon>Echinidea</taxon>
        <taxon>Strongylocentrotidae</taxon>
        <taxon>Strongylocentrotus</taxon>
    </lineage>
</organism>
<evidence type="ECO:0000256" key="32">
    <source>
        <dbReference type="ARBA" id="ARBA00049475"/>
    </source>
</evidence>
<evidence type="ECO:0000256" key="34">
    <source>
        <dbReference type="RuleBase" id="RU361177"/>
    </source>
</evidence>
<evidence type="ECO:0000256" key="6">
    <source>
        <dbReference type="ARBA" id="ARBA00022553"/>
    </source>
</evidence>
<dbReference type="InParanoid" id="A0A7M7RFR8"/>
<evidence type="ECO:0000256" key="8">
    <source>
        <dbReference type="ARBA" id="ARBA00022692"/>
    </source>
</evidence>
<proteinExistence type="inferred from homology"/>
<dbReference type="PRINTS" id="PR00370">
    <property type="entry name" value="FMOXYGENASE"/>
</dbReference>
<evidence type="ECO:0000256" key="15">
    <source>
        <dbReference type="ARBA" id="ARBA00023033"/>
    </source>
</evidence>
<comment type="catalytic activity">
    <reaction evidence="27">
        <text>trimethylamine + NADPH + O2 = trimethylamine N-oxide + NADP(+) + H2O</text>
        <dbReference type="Rhea" id="RHEA:31979"/>
        <dbReference type="ChEBI" id="CHEBI:15377"/>
        <dbReference type="ChEBI" id="CHEBI:15379"/>
        <dbReference type="ChEBI" id="CHEBI:15724"/>
        <dbReference type="ChEBI" id="CHEBI:57783"/>
        <dbReference type="ChEBI" id="CHEBI:58349"/>
        <dbReference type="ChEBI" id="CHEBI:58389"/>
        <dbReference type="EC" id="1.14.13.148"/>
    </reaction>
    <physiologicalReaction direction="left-to-right" evidence="27">
        <dbReference type="Rhea" id="RHEA:31980"/>
    </physiologicalReaction>
</comment>